<feature type="region of interest" description="Disordered" evidence="1">
    <location>
        <begin position="1"/>
        <end position="38"/>
    </location>
</feature>
<dbReference type="AlphaFoldDB" id="A0AAD1RGF6"/>
<protein>
    <submittedName>
        <fullName evidence="2">Uncharacterized protein</fullName>
    </submittedName>
</protein>
<dbReference type="Gene3D" id="1.10.287.950">
    <property type="entry name" value="Methyl-accepting chemotaxis protein"/>
    <property type="match status" value="1"/>
</dbReference>
<organism evidence="2 3">
    <name type="scientific">Pelobates cultripes</name>
    <name type="common">Western spadefoot toad</name>
    <dbReference type="NCBI Taxonomy" id="61616"/>
    <lineage>
        <taxon>Eukaryota</taxon>
        <taxon>Metazoa</taxon>
        <taxon>Chordata</taxon>
        <taxon>Craniata</taxon>
        <taxon>Vertebrata</taxon>
        <taxon>Euteleostomi</taxon>
        <taxon>Amphibia</taxon>
        <taxon>Batrachia</taxon>
        <taxon>Anura</taxon>
        <taxon>Pelobatoidea</taxon>
        <taxon>Pelobatidae</taxon>
        <taxon>Pelobates</taxon>
    </lineage>
</organism>
<evidence type="ECO:0000313" key="3">
    <source>
        <dbReference type="Proteomes" id="UP001295444"/>
    </source>
</evidence>
<feature type="compositionally biased region" description="Basic residues" evidence="1">
    <location>
        <begin position="1"/>
        <end position="10"/>
    </location>
</feature>
<keyword evidence="3" id="KW-1185">Reference proteome</keyword>
<name>A0AAD1RGF6_PELCU</name>
<evidence type="ECO:0000256" key="1">
    <source>
        <dbReference type="SAM" id="MobiDB-lite"/>
    </source>
</evidence>
<accession>A0AAD1RGF6</accession>
<sequence>MSQHKTKRSSAKAEKLKAAQASTTNGGDESEDSNFMPDLETRAKLDQITKMDLIEALDALSNKLISTWRHTVDSLRNDIQELGKRTSHMEAKCDEFATADNNLATNVEQMAAKLEYMESKMGDFEDRARSNNIRMRGVAEIVTTADLPA</sequence>
<evidence type="ECO:0000313" key="2">
    <source>
        <dbReference type="EMBL" id="CAH2253322.1"/>
    </source>
</evidence>
<reference evidence="2" key="1">
    <citation type="submission" date="2022-03" db="EMBL/GenBank/DDBJ databases">
        <authorList>
            <person name="Alioto T."/>
            <person name="Alioto T."/>
            <person name="Gomez Garrido J."/>
        </authorList>
    </citation>
    <scope>NUCLEOTIDE SEQUENCE</scope>
</reference>
<proteinExistence type="predicted"/>
<gene>
    <name evidence="2" type="ORF">PECUL_23A061321</name>
</gene>
<dbReference type="EMBL" id="OW240913">
    <property type="protein sequence ID" value="CAH2253322.1"/>
    <property type="molecule type" value="Genomic_DNA"/>
</dbReference>
<dbReference type="Proteomes" id="UP001295444">
    <property type="component" value="Chromosome 02"/>
</dbReference>